<dbReference type="InterPro" id="IPR010982">
    <property type="entry name" value="Lambda_DNA-bd_dom_sf"/>
</dbReference>
<organism evidence="3 4">
    <name type="scientific">Nesterenkonia cremea</name>
    <dbReference type="NCBI Taxonomy" id="1882340"/>
    <lineage>
        <taxon>Bacteria</taxon>
        <taxon>Bacillati</taxon>
        <taxon>Actinomycetota</taxon>
        <taxon>Actinomycetes</taxon>
        <taxon>Micrococcales</taxon>
        <taxon>Micrococcaceae</taxon>
        <taxon>Nesterenkonia</taxon>
    </lineage>
</organism>
<dbReference type="PROSITE" id="PS50943">
    <property type="entry name" value="HTH_CROC1"/>
    <property type="match status" value="1"/>
</dbReference>
<gene>
    <name evidence="3" type="ORF">GCM10011401_23190</name>
</gene>
<keyword evidence="4" id="KW-1185">Reference proteome</keyword>
<proteinExistence type="predicted"/>
<comment type="caution">
    <text evidence="3">The sequence shown here is derived from an EMBL/GenBank/DDBJ whole genome shotgun (WGS) entry which is preliminary data.</text>
</comment>
<evidence type="ECO:0000256" key="1">
    <source>
        <dbReference type="SAM" id="MobiDB-lite"/>
    </source>
</evidence>
<accession>A0A917AVD6</accession>
<dbReference type="InterPro" id="IPR001387">
    <property type="entry name" value="Cro/C1-type_HTH"/>
</dbReference>
<dbReference type="GO" id="GO:0003677">
    <property type="term" value="F:DNA binding"/>
    <property type="evidence" value="ECO:0007669"/>
    <property type="project" value="InterPro"/>
</dbReference>
<feature type="domain" description="HTH cro/C1-type" evidence="2">
    <location>
        <begin position="18"/>
        <end position="80"/>
    </location>
</feature>
<dbReference type="RefSeq" id="WP_188685900.1">
    <property type="nucleotide sequence ID" value="NZ_BMIS01000012.1"/>
</dbReference>
<dbReference type="Gene3D" id="1.10.260.40">
    <property type="entry name" value="lambda repressor-like DNA-binding domains"/>
    <property type="match status" value="1"/>
</dbReference>
<dbReference type="Pfam" id="PF13560">
    <property type="entry name" value="HTH_31"/>
    <property type="match status" value="1"/>
</dbReference>
<reference evidence="3" key="2">
    <citation type="submission" date="2020-09" db="EMBL/GenBank/DDBJ databases">
        <authorList>
            <person name="Sun Q."/>
            <person name="Zhou Y."/>
        </authorList>
    </citation>
    <scope>NUCLEOTIDE SEQUENCE</scope>
    <source>
        <strain evidence="3">CGMCC 1.15388</strain>
    </source>
</reference>
<evidence type="ECO:0000259" key="2">
    <source>
        <dbReference type="PROSITE" id="PS50943"/>
    </source>
</evidence>
<evidence type="ECO:0000313" key="4">
    <source>
        <dbReference type="Proteomes" id="UP000633136"/>
    </source>
</evidence>
<protein>
    <recommendedName>
        <fullName evidence="2">HTH cro/C1-type domain-containing protein</fullName>
    </recommendedName>
</protein>
<name>A0A917AVD6_9MICC</name>
<dbReference type="EMBL" id="BMIS01000012">
    <property type="protein sequence ID" value="GGE75277.1"/>
    <property type="molecule type" value="Genomic_DNA"/>
</dbReference>
<dbReference type="SMART" id="SM00530">
    <property type="entry name" value="HTH_XRE"/>
    <property type="match status" value="1"/>
</dbReference>
<sequence length="116" mass="12840">MPNPRPSAEQAVAFGARLRQLRQDRHFSLEHVALESDISLQHLSLLERGLSDQAKQTPANPRLGALLRLAQTLETDIAELIAPLSGSLLEHAEQQVDDAERQAGEEPHPNRRADRG</sequence>
<dbReference type="Proteomes" id="UP000633136">
    <property type="component" value="Unassembled WGS sequence"/>
</dbReference>
<dbReference type="CDD" id="cd00093">
    <property type="entry name" value="HTH_XRE"/>
    <property type="match status" value="1"/>
</dbReference>
<reference evidence="3" key="1">
    <citation type="journal article" date="2014" name="Int. J. Syst. Evol. Microbiol.">
        <title>Complete genome sequence of Corynebacterium casei LMG S-19264T (=DSM 44701T), isolated from a smear-ripened cheese.</title>
        <authorList>
            <consortium name="US DOE Joint Genome Institute (JGI-PGF)"/>
            <person name="Walter F."/>
            <person name="Albersmeier A."/>
            <person name="Kalinowski J."/>
            <person name="Ruckert C."/>
        </authorList>
    </citation>
    <scope>NUCLEOTIDE SEQUENCE</scope>
    <source>
        <strain evidence="3">CGMCC 1.15388</strain>
    </source>
</reference>
<dbReference type="SUPFAM" id="SSF47413">
    <property type="entry name" value="lambda repressor-like DNA-binding domains"/>
    <property type="match status" value="1"/>
</dbReference>
<feature type="region of interest" description="Disordered" evidence="1">
    <location>
        <begin position="91"/>
        <end position="116"/>
    </location>
</feature>
<dbReference type="AlphaFoldDB" id="A0A917AVD6"/>
<evidence type="ECO:0000313" key="3">
    <source>
        <dbReference type="EMBL" id="GGE75277.1"/>
    </source>
</evidence>